<dbReference type="EMBL" id="MHSS01000002">
    <property type="protein sequence ID" value="OHA48848.1"/>
    <property type="molecule type" value="Genomic_DNA"/>
</dbReference>
<accession>A0A1G2PKK3</accession>
<protein>
    <recommendedName>
        <fullName evidence="3">Translation elongation factor-like protein</fullName>
    </recommendedName>
</protein>
<dbReference type="Proteomes" id="UP000177629">
    <property type="component" value="Unassembled WGS sequence"/>
</dbReference>
<sequence>MNTNTGELVGAITHYYPKINVAVVKLSAPLRVGDNIQVVTKGGEFTQAVSSMQVDHKSVNQGNAGEVIAIMVEQKVREGDEVRKVQ</sequence>
<dbReference type="SUPFAM" id="SSF50447">
    <property type="entry name" value="Translation proteins"/>
    <property type="match status" value="1"/>
</dbReference>
<organism evidence="1 2">
    <name type="scientific">Candidatus Terrybacteria bacterium RIFCSPHIGHO2_01_FULL_48_17</name>
    <dbReference type="NCBI Taxonomy" id="1802362"/>
    <lineage>
        <taxon>Bacteria</taxon>
        <taxon>Candidatus Terryibacteriota</taxon>
    </lineage>
</organism>
<evidence type="ECO:0008006" key="3">
    <source>
        <dbReference type="Google" id="ProtNLM"/>
    </source>
</evidence>
<name>A0A1G2PKK3_9BACT</name>
<gene>
    <name evidence="1" type="ORF">A2806_04090</name>
</gene>
<comment type="caution">
    <text evidence="1">The sequence shown here is derived from an EMBL/GenBank/DDBJ whole genome shotgun (WGS) entry which is preliminary data.</text>
</comment>
<dbReference type="AlphaFoldDB" id="A0A1G2PKK3"/>
<evidence type="ECO:0000313" key="1">
    <source>
        <dbReference type="EMBL" id="OHA48848.1"/>
    </source>
</evidence>
<dbReference type="Gene3D" id="2.40.30.10">
    <property type="entry name" value="Translation factors"/>
    <property type="match status" value="1"/>
</dbReference>
<dbReference type="STRING" id="1802362.A2806_04090"/>
<dbReference type="InterPro" id="IPR009000">
    <property type="entry name" value="Transl_B-barrel_sf"/>
</dbReference>
<evidence type="ECO:0000313" key="2">
    <source>
        <dbReference type="Proteomes" id="UP000177629"/>
    </source>
</evidence>
<reference evidence="1 2" key="1">
    <citation type="journal article" date="2016" name="Nat. Commun.">
        <title>Thousands of microbial genomes shed light on interconnected biogeochemical processes in an aquifer system.</title>
        <authorList>
            <person name="Anantharaman K."/>
            <person name="Brown C.T."/>
            <person name="Hug L.A."/>
            <person name="Sharon I."/>
            <person name="Castelle C.J."/>
            <person name="Probst A.J."/>
            <person name="Thomas B.C."/>
            <person name="Singh A."/>
            <person name="Wilkins M.J."/>
            <person name="Karaoz U."/>
            <person name="Brodie E.L."/>
            <person name="Williams K.H."/>
            <person name="Hubbard S.S."/>
            <person name="Banfield J.F."/>
        </authorList>
    </citation>
    <scope>NUCLEOTIDE SEQUENCE [LARGE SCALE GENOMIC DNA]</scope>
</reference>
<proteinExistence type="predicted"/>